<comment type="caution">
    <text evidence="3">The sequence shown here is derived from an EMBL/GenBank/DDBJ whole genome shotgun (WGS) entry which is preliminary data.</text>
</comment>
<keyword evidence="4" id="KW-1185">Reference proteome</keyword>
<dbReference type="Proteomes" id="UP001159428">
    <property type="component" value="Unassembled WGS sequence"/>
</dbReference>
<dbReference type="SUPFAM" id="SSF53756">
    <property type="entry name" value="UDP-Glycosyltransferase/glycogen phosphorylase"/>
    <property type="match status" value="1"/>
</dbReference>
<dbReference type="Pfam" id="PF13086">
    <property type="entry name" value="AAA_11"/>
    <property type="match status" value="1"/>
</dbReference>
<evidence type="ECO:0000256" key="1">
    <source>
        <dbReference type="SAM" id="MobiDB-lite"/>
    </source>
</evidence>
<reference evidence="3 4" key="1">
    <citation type="submission" date="2022-05" db="EMBL/GenBank/DDBJ databases">
        <authorList>
            <consortium name="Genoscope - CEA"/>
            <person name="William W."/>
        </authorList>
    </citation>
    <scope>NUCLEOTIDE SEQUENCE [LARGE SCALE GENOMIC DNA]</scope>
</reference>
<organism evidence="3 4">
    <name type="scientific">Pocillopora meandrina</name>
    <dbReference type="NCBI Taxonomy" id="46732"/>
    <lineage>
        <taxon>Eukaryota</taxon>
        <taxon>Metazoa</taxon>
        <taxon>Cnidaria</taxon>
        <taxon>Anthozoa</taxon>
        <taxon>Hexacorallia</taxon>
        <taxon>Scleractinia</taxon>
        <taxon>Astrocoeniina</taxon>
        <taxon>Pocilloporidae</taxon>
        <taxon>Pocillopora</taxon>
    </lineage>
</organism>
<feature type="domain" description="DNA2/NAM7 helicase helicase" evidence="2">
    <location>
        <begin position="658"/>
        <end position="1092"/>
    </location>
</feature>
<dbReference type="Gene3D" id="3.40.50.2000">
    <property type="entry name" value="Glycogen Phosphorylase B"/>
    <property type="match status" value="2"/>
</dbReference>
<dbReference type="InterPro" id="IPR041677">
    <property type="entry name" value="DNA2/NAM7_AAA_11"/>
</dbReference>
<accession>A0AAU9WIV4</accession>
<evidence type="ECO:0000313" key="4">
    <source>
        <dbReference type="Proteomes" id="UP001159428"/>
    </source>
</evidence>
<dbReference type="Gene3D" id="3.40.50.300">
    <property type="entry name" value="P-loop containing nucleotide triphosphate hydrolases"/>
    <property type="match status" value="1"/>
</dbReference>
<dbReference type="EMBL" id="CALNXJ010000013">
    <property type="protein sequence ID" value="CAH3113246.1"/>
    <property type="molecule type" value="Genomic_DNA"/>
</dbReference>
<sequence length="1571" mass="179915">MMATEQDGDIDSLVSRICPGVDLFERRKVKDKLVEYLTHVSVPAGWETCGYRLSKEHPTYKYHKRLLENFIDKQKLVDEKQKSAGSTVTKTTPEVFFEQLKQFVKVEEQNDSFSEFCDSSRSALIDLFEENLKPHGVVIRKCTYNAGHCKVSVLIKVPCKAQDGHSELIEHVIDVKNESLRGYDLKVGDIVEVTQCRRKEGVAMEPEVIKCYHRDHVEIKSFLNLLIASEGSTAAVTELVRCTALWEYILELPKALYTTPMTMQILSIVDKICSSAQRNMSHTVTNLVKKFQESAFFKSVFPDFVNETIEDGSLVQRILEHVVTAIPAAGPHVLPLAKVLMDKLVDNSSDLETAKKNGRAAIVFLTKLSSIIALEVPQGREEVQDLQWKDLPLIPVVKEIHEPRLKTDDLPVIRQQGPYKSEEEYLNTYFRLLREECFYKLRKGIHDFVINGDKCSSKDTTMYRVFLRGASLQHENSPTMMLLSLEYKKSESSEKSDDQLDQDFLLYGDLLCISLDSSFEKPIWGLVERHIFNQSIVRITLCDKANDLSEAEFITQMQEVTNKNDGAYMAQSHTFYQAFASAMEVLQHKDHVPFKEFLVDPKPKYFEPAEYLADIKSPPDWEIIFHKESLSFQEKQSPYSPLEDLQGMRMNSNFKSKLDPTQFAAVELALKTKLVLIQGPPGTGKSFVGEAIVRLLLSMQVPQSHGPILVVTYKNHALNNFLETLAKNSPPDEKIVLVGNLLEDADEKLKRLLLREVGRNWPQGLYERKRSLTGKLWALQPRVRRAFLKLAFSSIFSAEMFLEEASVDQIRSLLRDNKREPVDEEEVEIFLKKLTEGSDRGGLRSNARLLELVKNALRDWLPAQEEFDKFVSKEQEPKPKRNVAAALAKQKSKEDPEQENPSDVRDPLVEEIERLLALDKPICDEEDETIAQDVANEEQERGDSYRGTRERKLVYVDETKVIPHINLLDDVKVWDLAKEERVQLVYVLQSKFYKKACSEFHEVSSLYTEIHHQLKELRNQHDIEVMKTCHVIGMTVTGATMRANLLADIKPSIMIVEEAAEILEAQLVAVIPPSVQHLIMIGDHKQLRPVVHFNRLRKHHHLDLSLFERLINCKLPYIQLGFQCRMRDEIVDLLRELKIYDNLQTQHEEMPQSHRNIQSSVDVDSLHEHRKKLHVTLLATEWCSAKGGLSTVNRVLAKQFSSNPNVKVTLFTPPFECECKEKDKAEAFKCDINIEEADGRMANSTDRLNWLAFPPEKLHIDVVIGHGWKLGWQAEMIRRSHLCKWVQMVHTCPEELAMHKICDTPFFRGEKKHASEVSLCKKADLVVAVGPKLKEAIAKSLRPCEEEKTVLSITPGVFSEFECGKTHVAKLEKFYILVFGRCDPKDWSIKGYDIAAKAVAILRQRSFHLTITGATADNREKLVEMLVSCGIPRCQLTVRKFCEDREYLIKSLPEFDLVLMPSRSEGFGLTALEALSAGIPFLVSGNSGFAEALKKVKFGEFYIVEDFEDANEWAKKIEAIRQKEGRLRLEEILQLRTFYEEKYSWESQCQDLVVTMSNMAYAEPLRLKWKK</sequence>
<dbReference type="PANTHER" id="PTHR10887">
    <property type="entry name" value="DNA2/NAM7 HELICASE FAMILY"/>
    <property type="match status" value="1"/>
</dbReference>
<evidence type="ECO:0000259" key="2">
    <source>
        <dbReference type="Pfam" id="PF13086"/>
    </source>
</evidence>
<dbReference type="PANTHER" id="PTHR10887:SF341">
    <property type="entry name" value="NFX1-TYPE ZINC FINGER-CONTAINING PROTEIN 1"/>
    <property type="match status" value="1"/>
</dbReference>
<protein>
    <recommendedName>
        <fullName evidence="2">DNA2/NAM7 helicase helicase domain-containing protein</fullName>
    </recommendedName>
</protein>
<gene>
    <name evidence="3" type="ORF">PMEA_00004866</name>
</gene>
<dbReference type="CDD" id="cd03801">
    <property type="entry name" value="GT4_PimA-like"/>
    <property type="match status" value="1"/>
</dbReference>
<name>A0AAU9WIV4_9CNID</name>
<dbReference type="GO" id="GO:0004386">
    <property type="term" value="F:helicase activity"/>
    <property type="evidence" value="ECO:0007669"/>
    <property type="project" value="InterPro"/>
</dbReference>
<dbReference type="InterPro" id="IPR027417">
    <property type="entry name" value="P-loop_NTPase"/>
</dbReference>
<proteinExistence type="predicted"/>
<dbReference type="Pfam" id="PF20706">
    <property type="entry name" value="GT4-conflict"/>
    <property type="match status" value="1"/>
</dbReference>
<dbReference type="GO" id="GO:0031380">
    <property type="term" value="C:nuclear RNA-directed RNA polymerase complex"/>
    <property type="evidence" value="ECO:0007669"/>
    <property type="project" value="TreeGrafter"/>
</dbReference>
<dbReference type="InterPro" id="IPR045055">
    <property type="entry name" value="DNA2/NAM7-like"/>
</dbReference>
<feature type="region of interest" description="Disordered" evidence="1">
    <location>
        <begin position="871"/>
        <end position="906"/>
    </location>
</feature>
<dbReference type="GO" id="GO:0031048">
    <property type="term" value="P:regulatory ncRNA-mediated heterochromatin formation"/>
    <property type="evidence" value="ECO:0007669"/>
    <property type="project" value="TreeGrafter"/>
</dbReference>
<dbReference type="SUPFAM" id="SSF52540">
    <property type="entry name" value="P-loop containing nucleoside triphosphate hydrolases"/>
    <property type="match status" value="1"/>
</dbReference>
<evidence type="ECO:0000313" key="3">
    <source>
        <dbReference type="EMBL" id="CAH3113246.1"/>
    </source>
</evidence>